<proteinExistence type="predicted"/>
<name>A0AA43KAR1_9CYAN</name>
<dbReference type="AlphaFoldDB" id="A0AA43KAR1"/>
<evidence type="ECO:0008006" key="3">
    <source>
        <dbReference type="Google" id="ProtNLM"/>
    </source>
</evidence>
<comment type="caution">
    <text evidence="1">The sequence shown here is derived from an EMBL/GenBank/DDBJ whole genome shotgun (WGS) entry which is preliminary data.</text>
</comment>
<organism evidence="1 2">
    <name type="scientific">Chrysosporum bergii ANA360D</name>
    <dbReference type="NCBI Taxonomy" id="617107"/>
    <lineage>
        <taxon>Bacteria</taxon>
        <taxon>Bacillati</taxon>
        <taxon>Cyanobacteriota</taxon>
        <taxon>Cyanophyceae</taxon>
        <taxon>Nostocales</taxon>
        <taxon>Nodulariaceae</taxon>
        <taxon>Chrysosporum</taxon>
    </lineage>
</organism>
<sequence>MTKNPFDQFSKQFFTEFLSSLGEVRINYEIPGEPRFVDIWFTPLTPTPDQHQENLGILTKIAATPCLLEPFRKQPTEREIRSCLAKLFHLEADLHRQAKREAKSIPEQDLPRLWIIATTCSDKLLDKFMANEDENWLPGIYFPSKLLLTGVIAINKLPCIPETLWLRILGKGVIQQAAIEELMALPKDDNKRYTILKLLATWKITMEISNEMDVEERELMMNLMPAYLEWEKETELRGLERGKEIGKEIGKEQERRQTVENFLLSKYKVIDEELATVIEPILNLSFPEYISLLLQVSNLSREQLLERFRKF</sequence>
<evidence type="ECO:0000313" key="2">
    <source>
        <dbReference type="Proteomes" id="UP001159387"/>
    </source>
</evidence>
<reference evidence="1 2" key="1">
    <citation type="journal article" date="2023" name="J. Phycol.">
        <title>Chrysosporum ovalisporum is synonymous with the true-branching cyanobacterium Umezakia natans (Nostocales/Aphanizomenonaceae).</title>
        <authorList>
            <person name="McGregor G.B."/>
            <person name="Sendall B.C."/>
            <person name="Niiyama Y."/>
            <person name="Tuji A."/>
            <person name="Willis A."/>
        </authorList>
    </citation>
    <scope>NUCLEOTIDE SEQUENCE [LARGE SCALE GENOMIC DNA]</scope>
    <source>
        <strain evidence="1 2">ANA360D</strain>
    </source>
</reference>
<accession>A0AA43KAR1</accession>
<protein>
    <recommendedName>
        <fullName evidence="3">Flagellar assembly protein H</fullName>
    </recommendedName>
</protein>
<dbReference type="Proteomes" id="UP001159387">
    <property type="component" value="Unassembled WGS sequence"/>
</dbReference>
<evidence type="ECO:0000313" key="1">
    <source>
        <dbReference type="EMBL" id="MDH6059472.1"/>
    </source>
</evidence>
<keyword evidence="2" id="KW-1185">Reference proteome</keyword>
<dbReference type="EMBL" id="JANQDH010000022">
    <property type="protein sequence ID" value="MDH6059472.1"/>
    <property type="molecule type" value="Genomic_DNA"/>
</dbReference>
<dbReference type="RefSeq" id="WP_280653487.1">
    <property type="nucleotide sequence ID" value="NZ_JANQDH010000022.1"/>
</dbReference>
<gene>
    <name evidence="1" type="ORF">NWP17_03310</name>
</gene>